<accession>A0A4S4KCD1</accession>
<organism evidence="1 2">
    <name type="scientific">Hermanssonia centrifuga</name>
    <dbReference type="NCBI Taxonomy" id="98765"/>
    <lineage>
        <taxon>Eukaryota</taxon>
        <taxon>Fungi</taxon>
        <taxon>Dikarya</taxon>
        <taxon>Basidiomycota</taxon>
        <taxon>Agaricomycotina</taxon>
        <taxon>Agaricomycetes</taxon>
        <taxon>Polyporales</taxon>
        <taxon>Meruliaceae</taxon>
        <taxon>Hermanssonia</taxon>
    </lineage>
</organism>
<comment type="caution">
    <text evidence="1">The sequence shown here is derived from an EMBL/GenBank/DDBJ whole genome shotgun (WGS) entry which is preliminary data.</text>
</comment>
<dbReference type="EMBL" id="SGPJ01000295">
    <property type="protein sequence ID" value="THG95704.1"/>
    <property type="molecule type" value="Genomic_DNA"/>
</dbReference>
<evidence type="ECO:0000313" key="2">
    <source>
        <dbReference type="Proteomes" id="UP000309038"/>
    </source>
</evidence>
<dbReference type="AlphaFoldDB" id="A0A4S4KCD1"/>
<proteinExistence type="predicted"/>
<protein>
    <submittedName>
        <fullName evidence="1">Uncharacterized protein</fullName>
    </submittedName>
</protein>
<name>A0A4S4KCD1_9APHY</name>
<dbReference type="Proteomes" id="UP000309038">
    <property type="component" value="Unassembled WGS sequence"/>
</dbReference>
<gene>
    <name evidence="1" type="ORF">EW026_g5997</name>
</gene>
<reference evidence="1 2" key="1">
    <citation type="submission" date="2019-02" db="EMBL/GenBank/DDBJ databases">
        <title>Genome sequencing of the rare red list fungi Phlebia centrifuga.</title>
        <authorList>
            <person name="Buettner E."/>
            <person name="Kellner H."/>
        </authorList>
    </citation>
    <scope>NUCLEOTIDE SEQUENCE [LARGE SCALE GENOMIC DNA]</scope>
    <source>
        <strain evidence="1 2">DSM 108282</strain>
    </source>
</reference>
<evidence type="ECO:0000313" key="1">
    <source>
        <dbReference type="EMBL" id="THG95704.1"/>
    </source>
</evidence>
<sequence>MIIPTDNGRRAPVIANAFLDYEVGEISPFIDASLVIFAGSREVRGTSPFIAHMLTIP</sequence>
<keyword evidence="2" id="KW-1185">Reference proteome</keyword>